<name>A0A6J5VL59_PRUAR</name>
<reference evidence="1 2" key="1">
    <citation type="submission" date="2020-05" db="EMBL/GenBank/DDBJ databases">
        <authorList>
            <person name="Campoy J."/>
            <person name="Schneeberger K."/>
            <person name="Spophaly S."/>
        </authorList>
    </citation>
    <scope>NUCLEOTIDE SEQUENCE [LARGE SCALE GENOMIC DNA]</scope>
    <source>
        <strain evidence="1">PruArmRojPasFocal</strain>
    </source>
</reference>
<accession>A0A6J5VL59</accession>
<evidence type="ECO:0000313" key="1">
    <source>
        <dbReference type="EMBL" id="CAB4289869.1"/>
    </source>
</evidence>
<protein>
    <submittedName>
        <fullName evidence="1">Uncharacterized protein</fullName>
    </submittedName>
</protein>
<sequence>MEEETSFFGGQRAILLNSHTYSLLFPSLTIDNSHTTQVSPSFSSKLRAPALLLHVSLVDCFETHISSAQNEIFPSSDLATISKHQGNLRCLSTSNPVQVVYLCLGYNLSKLELHPRSVVISKRAEVSPAHSSPYSLLHVDFPCSDDQGCFLNVAQFSVLYNISKDGGHTTSLGHSDVV</sequence>
<gene>
    <name evidence="1" type="ORF">CURHAP_LOCUS49499</name>
</gene>
<dbReference type="EMBL" id="CAEKDK010000008">
    <property type="protein sequence ID" value="CAB4289869.1"/>
    <property type="molecule type" value="Genomic_DNA"/>
</dbReference>
<organism evidence="1 2">
    <name type="scientific">Prunus armeniaca</name>
    <name type="common">Apricot</name>
    <name type="synonym">Armeniaca vulgaris</name>
    <dbReference type="NCBI Taxonomy" id="36596"/>
    <lineage>
        <taxon>Eukaryota</taxon>
        <taxon>Viridiplantae</taxon>
        <taxon>Streptophyta</taxon>
        <taxon>Embryophyta</taxon>
        <taxon>Tracheophyta</taxon>
        <taxon>Spermatophyta</taxon>
        <taxon>Magnoliopsida</taxon>
        <taxon>eudicotyledons</taxon>
        <taxon>Gunneridae</taxon>
        <taxon>Pentapetalae</taxon>
        <taxon>rosids</taxon>
        <taxon>fabids</taxon>
        <taxon>Rosales</taxon>
        <taxon>Rosaceae</taxon>
        <taxon>Amygdaloideae</taxon>
        <taxon>Amygdaleae</taxon>
        <taxon>Prunus</taxon>
    </lineage>
</organism>
<proteinExistence type="predicted"/>
<evidence type="ECO:0000313" key="2">
    <source>
        <dbReference type="Proteomes" id="UP000507222"/>
    </source>
</evidence>
<dbReference type="AlphaFoldDB" id="A0A6J5VL59"/>
<dbReference type="Proteomes" id="UP000507222">
    <property type="component" value="Unassembled WGS sequence"/>
</dbReference>